<comment type="caution">
    <text evidence="9">The sequence shown here is derived from an EMBL/GenBank/DDBJ whole genome shotgun (WGS) entry which is preliminary data.</text>
</comment>
<dbReference type="InterPro" id="IPR027417">
    <property type="entry name" value="P-loop_NTPase"/>
</dbReference>
<dbReference type="EMBL" id="JAZDUA010000225">
    <property type="protein sequence ID" value="KAK7863604.1"/>
    <property type="molecule type" value="Genomic_DNA"/>
</dbReference>
<evidence type="ECO:0000256" key="1">
    <source>
        <dbReference type="ARBA" id="ARBA00004141"/>
    </source>
</evidence>
<dbReference type="PANTHER" id="PTHR48041:SF139">
    <property type="entry name" value="PROTEIN SCARLET"/>
    <property type="match status" value="1"/>
</dbReference>
<evidence type="ECO:0000256" key="3">
    <source>
        <dbReference type="ARBA" id="ARBA00022448"/>
    </source>
</evidence>
<evidence type="ECO:0000256" key="6">
    <source>
        <dbReference type="ARBA" id="ARBA00023136"/>
    </source>
</evidence>
<gene>
    <name evidence="9" type="ORF">R5R35_013476</name>
</gene>
<dbReference type="Gene3D" id="3.40.50.300">
    <property type="entry name" value="P-loop containing nucleotide triphosphate hydrolases"/>
    <property type="match status" value="1"/>
</dbReference>
<dbReference type="InterPro" id="IPR003439">
    <property type="entry name" value="ABC_transporter-like_ATP-bd"/>
</dbReference>
<dbReference type="PANTHER" id="PTHR48041">
    <property type="entry name" value="ABC TRANSPORTER G FAMILY MEMBER 28"/>
    <property type="match status" value="1"/>
</dbReference>
<evidence type="ECO:0000259" key="8">
    <source>
        <dbReference type="Pfam" id="PF00005"/>
    </source>
</evidence>
<protein>
    <recommendedName>
        <fullName evidence="8">ABC transporter domain-containing protein</fullName>
    </recommendedName>
</protein>
<dbReference type="Proteomes" id="UP001378592">
    <property type="component" value="Unassembled WGS sequence"/>
</dbReference>
<organism evidence="9 10">
    <name type="scientific">Gryllus longicercus</name>
    <dbReference type="NCBI Taxonomy" id="2509291"/>
    <lineage>
        <taxon>Eukaryota</taxon>
        <taxon>Metazoa</taxon>
        <taxon>Ecdysozoa</taxon>
        <taxon>Arthropoda</taxon>
        <taxon>Hexapoda</taxon>
        <taxon>Insecta</taxon>
        <taxon>Pterygota</taxon>
        <taxon>Neoptera</taxon>
        <taxon>Polyneoptera</taxon>
        <taxon>Orthoptera</taxon>
        <taxon>Ensifera</taxon>
        <taxon>Gryllidea</taxon>
        <taxon>Grylloidea</taxon>
        <taxon>Gryllidae</taxon>
        <taxon>Gryllinae</taxon>
        <taxon>Gryllus</taxon>
    </lineage>
</organism>
<keyword evidence="3" id="KW-0813">Transport</keyword>
<comment type="subcellular location">
    <subcellularLocation>
        <location evidence="1">Membrane</location>
        <topology evidence="1">Multi-pass membrane protein</topology>
    </subcellularLocation>
</comment>
<evidence type="ECO:0000256" key="7">
    <source>
        <dbReference type="SAM" id="MobiDB-lite"/>
    </source>
</evidence>
<keyword evidence="4" id="KW-0812">Transmembrane</keyword>
<accession>A0AAN9VSY9</accession>
<keyword evidence="10" id="KW-1185">Reference proteome</keyword>
<evidence type="ECO:0000256" key="2">
    <source>
        <dbReference type="ARBA" id="ARBA00005814"/>
    </source>
</evidence>
<sequence length="92" mass="9951">MACETKSPRQMNCEERGDPALRQSRPSFLSPKKNVSITFTNLSYTVRSKFGRGSRTILQDINGHLSPGELTAIMGPSGCGKSSLMNVLAGYA</sequence>
<evidence type="ECO:0000313" key="9">
    <source>
        <dbReference type="EMBL" id="KAK7863604.1"/>
    </source>
</evidence>
<evidence type="ECO:0000313" key="10">
    <source>
        <dbReference type="Proteomes" id="UP001378592"/>
    </source>
</evidence>
<dbReference type="GO" id="GO:0005524">
    <property type="term" value="F:ATP binding"/>
    <property type="evidence" value="ECO:0007669"/>
    <property type="project" value="InterPro"/>
</dbReference>
<feature type="domain" description="ABC transporter" evidence="8">
    <location>
        <begin position="58"/>
        <end position="90"/>
    </location>
</feature>
<dbReference type="Pfam" id="PF00005">
    <property type="entry name" value="ABC_tran"/>
    <property type="match status" value="1"/>
</dbReference>
<proteinExistence type="inferred from homology"/>
<reference evidence="9 10" key="1">
    <citation type="submission" date="2024-03" db="EMBL/GenBank/DDBJ databases">
        <title>The genome assembly and annotation of the cricket Gryllus longicercus Weissman &amp; Gray.</title>
        <authorList>
            <person name="Szrajer S."/>
            <person name="Gray D."/>
            <person name="Ylla G."/>
        </authorList>
    </citation>
    <scope>NUCLEOTIDE SEQUENCE [LARGE SCALE GENOMIC DNA]</scope>
    <source>
        <strain evidence="9">DAG 2021-001</strain>
        <tissue evidence="9">Whole body minus gut</tissue>
    </source>
</reference>
<evidence type="ECO:0000256" key="4">
    <source>
        <dbReference type="ARBA" id="ARBA00022692"/>
    </source>
</evidence>
<keyword evidence="6" id="KW-0472">Membrane</keyword>
<dbReference type="GO" id="GO:0016887">
    <property type="term" value="F:ATP hydrolysis activity"/>
    <property type="evidence" value="ECO:0007669"/>
    <property type="project" value="InterPro"/>
</dbReference>
<evidence type="ECO:0000256" key="5">
    <source>
        <dbReference type="ARBA" id="ARBA00022989"/>
    </source>
</evidence>
<comment type="similarity">
    <text evidence="2">Belongs to the ABC transporter superfamily. ABCG family. Eye pigment precursor importer (TC 3.A.1.204) subfamily.</text>
</comment>
<feature type="region of interest" description="Disordered" evidence="7">
    <location>
        <begin position="1"/>
        <end position="27"/>
    </location>
</feature>
<dbReference type="AlphaFoldDB" id="A0AAN9VSY9"/>
<name>A0AAN9VSY9_9ORTH</name>
<dbReference type="SUPFAM" id="SSF52540">
    <property type="entry name" value="P-loop containing nucleoside triphosphate hydrolases"/>
    <property type="match status" value="1"/>
</dbReference>
<dbReference type="GO" id="GO:0016020">
    <property type="term" value="C:membrane"/>
    <property type="evidence" value="ECO:0007669"/>
    <property type="project" value="UniProtKB-SubCell"/>
</dbReference>
<dbReference type="InterPro" id="IPR050352">
    <property type="entry name" value="ABCG_transporters"/>
</dbReference>
<dbReference type="GO" id="GO:0042626">
    <property type="term" value="F:ATPase-coupled transmembrane transporter activity"/>
    <property type="evidence" value="ECO:0007669"/>
    <property type="project" value="TreeGrafter"/>
</dbReference>
<keyword evidence="5" id="KW-1133">Transmembrane helix</keyword>